<gene>
    <name evidence="3" type="primary">ga21255</name>
    <name evidence="3" type="ORF">PR202_ga21255</name>
</gene>
<dbReference type="Gene3D" id="3.40.50.1820">
    <property type="entry name" value="alpha/beta hydrolase"/>
    <property type="match status" value="1"/>
</dbReference>
<feature type="region of interest" description="Disordered" evidence="1">
    <location>
        <begin position="132"/>
        <end position="164"/>
    </location>
</feature>
<keyword evidence="4" id="KW-1185">Reference proteome</keyword>
<dbReference type="GO" id="GO:0016787">
    <property type="term" value="F:hydrolase activity"/>
    <property type="evidence" value="ECO:0007669"/>
    <property type="project" value="InterPro"/>
</dbReference>
<reference evidence="3" key="2">
    <citation type="submission" date="2021-12" db="EMBL/GenBank/DDBJ databases">
        <title>Resequencing data analysis of finger millet.</title>
        <authorList>
            <person name="Hatakeyama M."/>
            <person name="Aluri S."/>
            <person name="Balachadran M.T."/>
            <person name="Sivarajan S.R."/>
            <person name="Poveda L."/>
            <person name="Shimizu-Inatsugi R."/>
            <person name="Schlapbach R."/>
            <person name="Sreeman S.M."/>
            <person name="Shimizu K.K."/>
        </authorList>
    </citation>
    <scope>NUCLEOTIDE SEQUENCE</scope>
</reference>
<sequence>MGTSVVPTTSLDQHTGVSSRDVVVDAATGLAARLYLPSSSTHHLHRNGKGGKRLPVLLYFHGGAFVVESAFGPAYHGYLNALAAKASVLAVSVNYRLTPEHPLPATYDDAWAALQWVLRNAGRPVARQARRRLPRLPHRRQHRRQHRAQPRHAHRRATTPPVPPLRPHHHQLFFKHHQGRGVAGPVLPGRQTGGPCGGAGVGVHLRGAVRDGPPVRKARGVDS</sequence>
<reference evidence="3" key="1">
    <citation type="journal article" date="2018" name="DNA Res.">
        <title>Multiple hybrid de novo genome assembly of finger millet, an orphan allotetraploid crop.</title>
        <authorList>
            <person name="Hatakeyama M."/>
            <person name="Aluri S."/>
            <person name="Balachadran M.T."/>
            <person name="Sivarajan S.R."/>
            <person name="Patrignani A."/>
            <person name="Gruter S."/>
            <person name="Poveda L."/>
            <person name="Shimizu-Inatsugi R."/>
            <person name="Baeten J."/>
            <person name="Francoijs K.J."/>
            <person name="Nataraja K.N."/>
            <person name="Reddy Y.A.N."/>
            <person name="Phadnis S."/>
            <person name="Ravikumar R.L."/>
            <person name="Schlapbach R."/>
            <person name="Sreeman S.M."/>
            <person name="Shimizu K.K."/>
        </authorList>
    </citation>
    <scope>NUCLEOTIDE SEQUENCE</scope>
</reference>
<dbReference type="InterPro" id="IPR029058">
    <property type="entry name" value="AB_hydrolase_fold"/>
</dbReference>
<evidence type="ECO:0000313" key="3">
    <source>
        <dbReference type="EMBL" id="GJN03777.1"/>
    </source>
</evidence>
<dbReference type="InterPro" id="IPR013094">
    <property type="entry name" value="AB_hydrolase_3"/>
</dbReference>
<protein>
    <recommendedName>
        <fullName evidence="2">Alpha/beta hydrolase fold-3 domain-containing protein</fullName>
    </recommendedName>
</protein>
<proteinExistence type="predicted"/>
<accession>A0AAV5D0L8</accession>
<evidence type="ECO:0000259" key="2">
    <source>
        <dbReference type="Pfam" id="PF07859"/>
    </source>
</evidence>
<evidence type="ECO:0000256" key="1">
    <source>
        <dbReference type="SAM" id="MobiDB-lite"/>
    </source>
</evidence>
<dbReference type="Proteomes" id="UP001054889">
    <property type="component" value="Unassembled WGS sequence"/>
</dbReference>
<comment type="caution">
    <text evidence="3">The sequence shown here is derived from an EMBL/GenBank/DDBJ whole genome shotgun (WGS) entry which is preliminary data.</text>
</comment>
<dbReference type="PANTHER" id="PTHR23024">
    <property type="entry name" value="ARYLACETAMIDE DEACETYLASE"/>
    <property type="match status" value="1"/>
</dbReference>
<organism evidence="3 4">
    <name type="scientific">Eleusine coracana subsp. coracana</name>
    <dbReference type="NCBI Taxonomy" id="191504"/>
    <lineage>
        <taxon>Eukaryota</taxon>
        <taxon>Viridiplantae</taxon>
        <taxon>Streptophyta</taxon>
        <taxon>Embryophyta</taxon>
        <taxon>Tracheophyta</taxon>
        <taxon>Spermatophyta</taxon>
        <taxon>Magnoliopsida</taxon>
        <taxon>Liliopsida</taxon>
        <taxon>Poales</taxon>
        <taxon>Poaceae</taxon>
        <taxon>PACMAD clade</taxon>
        <taxon>Chloridoideae</taxon>
        <taxon>Cynodonteae</taxon>
        <taxon>Eleusininae</taxon>
        <taxon>Eleusine</taxon>
    </lineage>
</organism>
<dbReference type="AlphaFoldDB" id="A0AAV5D0L8"/>
<feature type="region of interest" description="Disordered" evidence="1">
    <location>
        <begin position="204"/>
        <end position="223"/>
    </location>
</feature>
<evidence type="ECO:0000313" key="4">
    <source>
        <dbReference type="Proteomes" id="UP001054889"/>
    </source>
</evidence>
<feature type="domain" description="Alpha/beta hydrolase fold-3" evidence="2">
    <location>
        <begin position="57"/>
        <end position="121"/>
    </location>
</feature>
<name>A0AAV5D0L8_ELECO</name>
<feature type="compositionally biased region" description="Basic residues" evidence="1">
    <location>
        <begin position="132"/>
        <end position="157"/>
    </location>
</feature>
<dbReference type="Pfam" id="PF07859">
    <property type="entry name" value="Abhydrolase_3"/>
    <property type="match status" value="1"/>
</dbReference>
<dbReference type="InterPro" id="IPR050466">
    <property type="entry name" value="Carboxylest/Gibb_receptor"/>
</dbReference>
<dbReference type="SUPFAM" id="SSF53474">
    <property type="entry name" value="alpha/beta-Hydrolases"/>
    <property type="match status" value="1"/>
</dbReference>
<dbReference type="PANTHER" id="PTHR23024:SF577">
    <property type="entry name" value="CARBOXYLESTERASE 2-RELATED"/>
    <property type="match status" value="1"/>
</dbReference>
<dbReference type="EMBL" id="BQKI01000010">
    <property type="protein sequence ID" value="GJN03777.1"/>
    <property type="molecule type" value="Genomic_DNA"/>
</dbReference>